<dbReference type="Gramene" id="MELO3C027019.2.1">
    <property type="protein sequence ID" value="MELO3C027019.2.1"/>
    <property type="gene ID" value="MELO3C027019.2"/>
</dbReference>
<feature type="transmembrane region" description="Helical" evidence="1">
    <location>
        <begin position="61"/>
        <end position="80"/>
    </location>
</feature>
<dbReference type="PANTHER" id="PTHR33103">
    <property type="entry name" value="OS01G0153900 PROTEIN"/>
    <property type="match status" value="1"/>
</dbReference>
<reference evidence="2" key="1">
    <citation type="submission" date="2023-03" db="UniProtKB">
        <authorList>
            <consortium name="EnsemblPlants"/>
        </authorList>
    </citation>
    <scope>IDENTIFICATION</scope>
</reference>
<dbReference type="EnsemblPlants" id="MELO3C027019.2.1">
    <property type="protein sequence ID" value="MELO3C027019.2.1"/>
    <property type="gene ID" value="MELO3C027019.2"/>
</dbReference>
<feature type="transmembrane region" description="Helical" evidence="1">
    <location>
        <begin position="12"/>
        <end position="34"/>
    </location>
</feature>
<organism evidence="2">
    <name type="scientific">Cucumis melo</name>
    <name type="common">Muskmelon</name>
    <dbReference type="NCBI Taxonomy" id="3656"/>
    <lineage>
        <taxon>Eukaryota</taxon>
        <taxon>Viridiplantae</taxon>
        <taxon>Streptophyta</taxon>
        <taxon>Embryophyta</taxon>
        <taxon>Tracheophyta</taxon>
        <taxon>Spermatophyta</taxon>
        <taxon>Magnoliopsida</taxon>
        <taxon>eudicotyledons</taxon>
        <taxon>Gunneridae</taxon>
        <taxon>Pentapetalae</taxon>
        <taxon>rosids</taxon>
        <taxon>fabids</taxon>
        <taxon>Cucurbitales</taxon>
        <taxon>Cucurbitaceae</taxon>
        <taxon>Benincaseae</taxon>
        <taxon>Cucumis</taxon>
    </lineage>
</organism>
<evidence type="ECO:0000256" key="1">
    <source>
        <dbReference type="SAM" id="Phobius"/>
    </source>
</evidence>
<keyword evidence="1" id="KW-0472">Membrane</keyword>
<evidence type="ECO:0000313" key="2">
    <source>
        <dbReference type="EnsemblPlants" id="MELO3C027019.2.1"/>
    </source>
</evidence>
<dbReference type="Pfam" id="PF05056">
    <property type="entry name" value="DUF674"/>
    <property type="match status" value="1"/>
</dbReference>
<keyword evidence="1" id="KW-1133">Transmembrane helix</keyword>
<dbReference type="AlphaFoldDB" id="A0A9I9E1Q2"/>
<dbReference type="PANTHER" id="PTHR33103:SF19">
    <property type="entry name" value="OS09G0544700 PROTEIN"/>
    <property type="match status" value="1"/>
</dbReference>
<sequence>HFFIAALHSLNLPVTLAAVPVILLSVTLTSTTIMEQTDVTLKLLIDKKTERVLYGEADKKFIDFLVNVLSLPLGGVIMLLKKNGMVGCLGNLYESVETLNKSYLQPNQSRDTVLKPKILFNSFTKLLPNVHVPAAATPPAIFYCNGSTYSSCRAYVSYSSSAVCPKCDKKLSQSCTYVTPPKAENQPASGGGSVKDLATYIVMDDLTVKHISDFSITTLLKKFNIKDVDSLEEKVITLDVDEGVELLEASLQSKTVLTNAFLKRRRPHIDSDVKLSESLNPSV</sequence>
<protein>
    <recommendedName>
        <fullName evidence="3">DUF674 domain-containing protein</fullName>
    </recommendedName>
</protein>
<name>A0A9I9E1Q2_CUCME</name>
<evidence type="ECO:0008006" key="3">
    <source>
        <dbReference type="Google" id="ProtNLM"/>
    </source>
</evidence>
<dbReference type="InterPro" id="IPR007750">
    <property type="entry name" value="DUF674"/>
</dbReference>
<proteinExistence type="predicted"/>
<accession>A0A9I9E1Q2</accession>
<keyword evidence="1" id="KW-0812">Transmembrane</keyword>